<protein>
    <submittedName>
        <fullName evidence="2">Uncharacterized protein</fullName>
    </submittedName>
</protein>
<evidence type="ECO:0000313" key="2">
    <source>
        <dbReference type="EMBL" id="KAJ7306177.1"/>
    </source>
</evidence>
<evidence type="ECO:0000313" key="3">
    <source>
        <dbReference type="Proteomes" id="UP001218218"/>
    </source>
</evidence>
<dbReference type="AlphaFoldDB" id="A0AAD6Z352"/>
<evidence type="ECO:0000256" key="1">
    <source>
        <dbReference type="SAM" id="MobiDB-lite"/>
    </source>
</evidence>
<accession>A0AAD6Z352</accession>
<organism evidence="2 3">
    <name type="scientific">Mycena albidolilacea</name>
    <dbReference type="NCBI Taxonomy" id="1033008"/>
    <lineage>
        <taxon>Eukaryota</taxon>
        <taxon>Fungi</taxon>
        <taxon>Dikarya</taxon>
        <taxon>Basidiomycota</taxon>
        <taxon>Agaricomycotina</taxon>
        <taxon>Agaricomycetes</taxon>
        <taxon>Agaricomycetidae</taxon>
        <taxon>Agaricales</taxon>
        <taxon>Marasmiineae</taxon>
        <taxon>Mycenaceae</taxon>
        <taxon>Mycena</taxon>
    </lineage>
</organism>
<reference evidence="2" key="1">
    <citation type="submission" date="2023-03" db="EMBL/GenBank/DDBJ databases">
        <title>Massive genome expansion in bonnet fungi (Mycena s.s.) driven by repeated elements and novel gene families across ecological guilds.</title>
        <authorList>
            <consortium name="Lawrence Berkeley National Laboratory"/>
            <person name="Harder C.B."/>
            <person name="Miyauchi S."/>
            <person name="Viragh M."/>
            <person name="Kuo A."/>
            <person name="Thoen E."/>
            <person name="Andreopoulos B."/>
            <person name="Lu D."/>
            <person name="Skrede I."/>
            <person name="Drula E."/>
            <person name="Henrissat B."/>
            <person name="Morin E."/>
            <person name="Kohler A."/>
            <person name="Barry K."/>
            <person name="LaButti K."/>
            <person name="Morin E."/>
            <person name="Salamov A."/>
            <person name="Lipzen A."/>
            <person name="Mereny Z."/>
            <person name="Hegedus B."/>
            <person name="Baldrian P."/>
            <person name="Stursova M."/>
            <person name="Weitz H."/>
            <person name="Taylor A."/>
            <person name="Grigoriev I.V."/>
            <person name="Nagy L.G."/>
            <person name="Martin F."/>
            <person name="Kauserud H."/>
        </authorList>
    </citation>
    <scope>NUCLEOTIDE SEQUENCE</scope>
    <source>
        <strain evidence="2">CBHHK002</strain>
    </source>
</reference>
<feature type="region of interest" description="Disordered" evidence="1">
    <location>
        <begin position="331"/>
        <end position="350"/>
    </location>
</feature>
<sequence>MPGPSTSAFPIERLITNGTGEWPVAAHEVEWRCTVWSADARERLTKRVSCAMGRGVSLQYIWARGKRVSWCELVRVNEDRGEAIDEQGSRTHIKIGPGAGENGSKGKETRLTREAQEQEWAEFHVNGAATLALGYQLHKIRSARPVPPPLLGVSALSMGETHSKRASASAPSGPSHASKAPCWTPPPAAISPFSSHPAADIDTPWPLEMYDYALGALPAAYRGQETLRTFFTEDPPPASPVPTLYAKAAVLLQRATRLSSKWSSNFDAQETAAHTVSRAWLDGRIAGFWETLPPLTAFYADSAKARTLVLAYGMTAAAAIGLHRAPGSVPVDPKRRRIASPPRARSSRVPDCTTAHPVVGALCATACRVHDGGGAPGAHVQLPQFRNCEHWQCPGSRKDVGPLQKPVNTSKADSVAGGFRIGKFNNSCSRIVSS</sequence>
<dbReference type="EMBL" id="JARIHO010000094">
    <property type="protein sequence ID" value="KAJ7306177.1"/>
    <property type="molecule type" value="Genomic_DNA"/>
</dbReference>
<name>A0AAD6Z352_9AGAR</name>
<feature type="region of interest" description="Disordered" evidence="1">
    <location>
        <begin position="162"/>
        <end position="183"/>
    </location>
</feature>
<dbReference type="Proteomes" id="UP001218218">
    <property type="component" value="Unassembled WGS sequence"/>
</dbReference>
<comment type="caution">
    <text evidence="2">The sequence shown here is derived from an EMBL/GenBank/DDBJ whole genome shotgun (WGS) entry which is preliminary data.</text>
</comment>
<keyword evidence="3" id="KW-1185">Reference proteome</keyword>
<proteinExistence type="predicted"/>
<feature type="compositionally biased region" description="Low complexity" evidence="1">
    <location>
        <begin position="166"/>
        <end position="181"/>
    </location>
</feature>
<gene>
    <name evidence="2" type="ORF">DFH08DRAFT_1054692</name>
</gene>